<dbReference type="PANTHER" id="PTHR33619">
    <property type="entry name" value="POLYSACCHARIDE EXPORT PROTEIN GFCE-RELATED"/>
    <property type="match status" value="1"/>
</dbReference>
<dbReference type="KEGG" id="ado:A6F68_00903"/>
<evidence type="ECO:0000256" key="2">
    <source>
        <dbReference type="SAM" id="SignalP"/>
    </source>
</evidence>
<feature type="signal peptide" evidence="2">
    <location>
        <begin position="1"/>
        <end position="24"/>
    </location>
</feature>
<dbReference type="GO" id="GO:0015159">
    <property type="term" value="F:polysaccharide transmembrane transporter activity"/>
    <property type="evidence" value="ECO:0007669"/>
    <property type="project" value="InterPro"/>
</dbReference>
<dbReference type="Pfam" id="PF02563">
    <property type="entry name" value="Poly_export"/>
    <property type="match status" value="1"/>
</dbReference>
<evidence type="ECO:0000313" key="5">
    <source>
        <dbReference type="EMBL" id="ANY19429.1"/>
    </source>
</evidence>
<dbReference type="InterPro" id="IPR019554">
    <property type="entry name" value="Soluble_ligand-bd"/>
</dbReference>
<dbReference type="Proteomes" id="UP000092932">
    <property type="component" value="Chromosome"/>
</dbReference>
<evidence type="ECO:0000313" key="6">
    <source>
        <dbReference type="Proteomes" id="UP000092932"/>
    </source>
</evidence>
<evidence type="ECO:0000259" key="4">
    <source>
        <dbReference type="Pfam" id="PF10531"/>
    </source>
</evidence>
<accession>A0A1B2AB91</accession>
<proteinExistence type="predicted"/>
<evidence type="ECO:0000256" key="1">
    <source>
        <dbReference type="ARBA" id="ARBA00022729"/>
    </source>
</evidence>
<sequence length="237" mass="24929">MIHISAMRGIVVSLVCAGALGACGATPPPVVGVISPASVEADGQQAFTAESAPADYRLRPSDSIGVTVFREPELSLAATPIGADGSIALPLIGSIRAEGRTAAELSGAIESELRRGYLNDPRVSVNVLRYDSHRVTVEGAVKTPGVYPFNPGSRLSSAIALAQGPDRVAKLDQIAIFRPTTAGMTVAKFDYRAIQEGTMIDPIIQPDDRVVVGTSGLSQFWQDTLKAIPVFALFTRI</sequence>
<dbReference type="EMBL" id="CP016591">
    <property type="protein sequence ID" value="ANY19429.1"/>
    <property type="molecule type" value="Genomic_DNA"/>
</dbReference>
<dbReference type="Gene3D" id="3.10.560.10">
    <property type="entry name" value="Outer membrane lipoprotein wza domain like"/>
    <property type="match status" value="1"/>
</dbReference>
<dbReference type="AlphaFoldDB" id="A0A1B2AB91"/>
<dbReference type="PANTHER" id="PTHR33619:SF3">
    <property type="entry name" value="POLYSACCHARIDE EXPORT PROTEIN GFCE-RELATED"/>
    <property type="match status" value="1"/>
</dbReference>
<dbReference type="InterPro" id="IPR003715">
    <property type="entry name" value="Poly_export_N"/>
</dbReference>
<name>A0A1B2AB91_9SPHN</name>
<keyword evidence="1 2" id="KW-0732">Signal</keyword>
<reference evidence="5 6" key="1">
    <citation type="submission" date="2016-07" db="EMBL/GenBank/DDBJ databases">
        <title>Complete genome sequence of Altererythrobacter dongtanensis KCTC 22672, a type strain with esterase isolated from tidal flat.</title>
        <authorList>
            <person name="Cheng H."/>
            <person name="Wu Y.-H."/>
            <person name="Zhou P."/>
            <person name="Huo Y.-Y."/>
            <person name="Wang C.-S."/>
            <person name="Xu X.-W."/>
        </authorList>
    </citation>
    <scope>NUCLEOTIDE SEQUENCE [LARGE SCALE GENOMIC DNA]</scope>
    <source>
        <strain evidence="5 6">KCTC 22672</strain>
    </source>
</reference>
<gene>
    <name evidence="5" type="ORF">A6F68_00903</name>
</gene>
<dbReference type="InterPro" id="IPR049712">
    <property type="entry name" value="Poly_export"/>
</dbReference>
<feature type="chain" id="PRO_5008533974" evidence="2">
    <location>
        <begin position="25"/>
        <end position="237"/>
    </location>
</feature>
<keyword evidence="6" id="KW-1185">Reference proteome</keyword>
<protein>
    <submittedName>
        <fullName evidence="5">Polysaccharide biosynthesis/export protein</fullName>
    </submittedName>
</protein>
<evidence type="ECO:0000259" key="3">
    <source>
        <dbReference type="Pfam" id="PF02563"/>
    </source>
</evidence>
<dbReference type="STRING" id="692370.A6F68_00903"/>
<feature type="domain" description="Soluble ligand binding" evidence="4">
    <location>
        <begin position="134"/>
        <end position="186"/>
    </location>
</feature>
<feature type="domain" description="Polysaccharide export protein N-terminal" evidence="3">
    <location>
        <begin position="51"/>
        <end position="127"/>
    </location>
</feature>
<dbReference type="Pfam" id="PF10531">
    <property type="entry name" value="SLBB"/>
    <property type="match status" value="1"/>
</dbReference>
<dbReference type="RefSeq" id="WP_084001658.1">
    <property type="nucleotide sequence ID" value="NZ_CP016591.1"/>
</dbReference>
<dbReference type="OrthoDB" id="8410640at2"/>
<organism evidence="5 6">
    <name type="scientific">Tsuneonella dongtanensis</name>
    <dbReference type="NCBI Taxonomy" id="692370"/>
    <lineage>
        <taxon>Bacteria</taxon>
        <taxon>Pseudomonadati</taxon>
        <taxon>Pseudomonadota</taxon>
        <taxon>Alphaproteobacteria</taxon>
        <taxon>Sphingomonadales</taxon>
        <taxon>Erythrobacteraceae</taxon>
        <taxon>Tsuneonella</taxon>
    </lineage>
</organism>